<dbReference type="AlphaFoldDB" id="A0A2P4Y852"/>
<dbReference type="OrthoDB" id="128965at2759"/>
<protein>
    <recommendedName>
        <fullName evidence="4">Retrotransposon gag domain-containing protein</fullName>
    </recommendedName>
</protein>
<sequence>MDGVSAPNIGQPATVTGEPSSSGTPLYPEWRPPSVTMHGINADLVPSQPMQYIINPTQTQLEGADEQTLKMEKKGLDLKDFRGRVGRLSLAFWLSQIHLGIRRSESKFGRHWETGDLYLEVSAKLQDEAAAWFHRISSTVHGEGETLENLTALLQTKYGNHLDATEVMNRIRERRQMPGEGLSDFSSALLELGGDKDIDDSWYVSSFLNGMDNQAMAQFVKAQHPSDLLSTTQLAIPDCGMYGEGTQVGNAKNFWRWGPNNDDPRGGSTTTDGGCHVHGIDSNTTTTVSYWTTDDAA</sequence>
<evidence type="ECO:0008006" key="4">
    <source>
        <dbReference type="Google" id="ProtNLM"/>
    </source>
</evidence>
<evidence type="ECO:0000313" key="3">
    <source>
        <dbReference type="Proteomes" id="UP000237271"/>
    </source>
</evidence>
<accession>A0A2P4Y852</accession>
<feature type="region of interest" description="Disordered" evidence="1">
    <location>
        <begin position="1"/>
        <end position="32"/>
    </location>
</feature>
<evidence type="ECO:0000313" key="2">
    <source>
        <dbReference type="EMBL" id="POM73983.1"/>
    </source>
</evidence>
<keyword evidence="3" id="KW-1185">Reference proteome</keyword>
<organism evidence="2 3">
    <name type="scientific">Phytophthora palmivora</name>
    <dbReference type="NCBI Taxonomy" id="4796"/>
    <lineage>
        <taxon>Eukaryota</taxon>
        <taxon>Sar</taxon>
        <taxon>Stramenopiles</taxon>
        <taxon>Oomycota</taxon>
        <taxon>Peronosporomycetes</taxon>
        <taxon>Peronosporales</taxon>
        <taxon>Peronosporaceae</taxon>
        <taxon>Phytophthora</taxon>
    </lineage>
</organism>
<name>A0A2P4Y852_9STRA</name>
<reference evidence="2 3" key="1">
    <citation type="journal article" date="2017" name="Genome Biol. Evol.">
        <title>Phytophthora megakarya and P. palmivora, closely related causal agents of cacao black pod rot, underwent increases in genome sizes and gene numbers by different mechanisms.</title>
        <authorList>
            <person name="Ali S.S."/>
            <person name="Shao J."/>
            <person name="Lary D.J."/>
            <person name="Kronmiller B."/>
            <person name="Shen D."/>
            <person name="Strem M.D."/>
            <person name="Amoako-Attah I."/>
            <person name="Akrofi A.Y."/>
            <person name="Begoude B.A."/>
            <person name="Ten Hoopen G.M."/>
            <person name="Coulibaly K."/>
            <person name="Kebe B.I."/>
            <person name="Melnick R.L."/>
            <person name="Guiltinan M.J."/>
            <person name="Tyler B.M."/>
            <person name="Meinhardt L.W."/>
            <person name="Bailey B.A."/>
        </authorList>
    </citation>
    <scope>NUCLEOTIDE SEQUENCE [LARGE SCALE GENOMIC DNA]</scope>
    <source>
        <strain evidence="3">sbr112.9</strain>
    </source>
</reference>
<evidence type="ECO:0000256" key="1">
    <source>
        <dbReference type="SAM" id="MobiDB-lite"/>
    </source>
</evidence>
<dbReference type="EMBL" id="NCKW01004957">
    <property type="protein sequence ID" value="POM73983.1"/>
    <property type="molecule type" value="Genomic_DNA"/>
</dbReference>
<comment type="caution">
    <text evidence="2">The sequence shown here is derived from an EMBL/GenBank/DDBJ whole genome shotgun (WGS) entry which is preliminary data.</text>
</comment>
<feature type="compositionally biased region" description="Polar residues" evidence="1">
    <location>
        <begin position="11"/>
        <end position="24"/>
    </location>
</feature>
<gene>
    <name evidence="2" type="ORF">PHPALM_9116</name>
</gene>
<proteinExistence type="predicted"/>
<dbReference type="Proteomes" id="UP000237271">
    <property type="component" value="Unassembled WGS sequence"/>
</dbReference>